<sequence>MRHVRAVLALLGSAVSGATAANLGGGPAHSRSLTLAPSDISDISISFDIDDASPLFLFHGAWEPEWSDTLRRQVHTTRGSGHASVELAVEGTGVALYGARDPPLSPTTTSTIGRDSAVSVRDGAGRLLPSHPGADGVLADVQNSPFDRVQATIEDQTSAAYSISGATIFTNIAGNTGSSNRVYMTSVRFAEDGKANEAFEWGGDWALGNGIDDGNGELVGLRAKWSADTTLYLRRLDAETDTPHTLSLRADGIVGLHSVTFYTAGSMSRTNTLAAQTSSDFNQGEALYVSRILGGVVGGIGLLTLIAVLRACWSRKKRQQAEDEEARAAYTTYLSSRRNCETYHWAGGDGVASSSTSPAIGKPAHQGSEPETSHPTTDTHAHAQATSTSRAHDPPRPWTLHRTITSPQPMRTSRFGLYRTTSPTHAAPSILLDPMHPITPTPSPGDMRPGPLATPPRREASSPGFPGTLDLSEHGHRPSRRVSFTSGERSRPSRLAMESVEETMEDYPSSPVRRGSLSRFLDEPLSRRLTHVGEPLARRISRATDQSEQDVWDDIGIAPPVSTAAVLEGRRASRSSTDRAVSVSEGRGRESLDSQRS</sequence>
<reference evidence="4" key="1">
    <citation type="journal article" date="2023" name="BMC Genomics">
        <title>Chromosome-level genome assemblies of Cutaneotrichosporon spp. (Trichosporonales, Basidiomycota) reveal imbalanced evolution between nucleotide sequences and chromosome synteny.</title>
        <authorList>
            <person name="Kobayashi Y."/>
            <person name="Kayamori A."/>
            <person name="Aoki K."/>
            <person name="Shiwa Y."/>
            <person name="Matsutani M."/>
            <person name="Fujita N."/>
            <person name="Sugita T."/>
            <person name="Iwasaki W."/>
            <person name="Tanaka N."/>
            <person name="Takashima M."/>
        </authorList>
    </citation>
    <scope>NUCLEOTIDE SEQUENCE</scope>
    <source>
        <strain evidence="4">HIS019</strain>
    </source>
</reference>
<gene>
    <name evidence="4" type="ORF">CcaverHIS019_0112880</name>
</gene>
<keyword evidence="5" id="KW-1185">Reference proteome</keyword>
<keyword evidence="2" id="KW-0812">Transmembrane</keyword>
<evidence type="ECO:0000256" key="3">
    <source>
        <dbReference type="SAM" id="SignalP"/>
    </source>
</evidence>
<name>A0AA48I674_9TREE</name>
<feature type="compositionally biased region" description="Polar residues" evidence="1">
    <location>
        <begin position="369"/>
        <end position="389"/>
    </location>
</feature>
<feature type="compositionally biased region" description="Basic and acidic residues" evidence="1">
    <location>
        <begin position="586"/>
        <end position="597"/>
    </location>
</feature>
<dbReference type="EMBL" id="AP028212">
    <property type="protein sequence ID" value="BEI88570.1"/>
    <property type="molecule type" value="Genomic_DNA"/>
</dbReference>
<feature type="compositionally biased region" description="Polar residues" evidence="1">
    <location>
        <begin position="402"/>
        <end position="411"/>
    </location>
</feature>
<feature type="chain" id="PRO_5041255240" evidence="3">
    <location>
        <begin position="21"/>
        <end position="597"/>
    </location>
</feature>
<dbReference type="RefSeq" id="XP_060453836.1">
    <property type="nucleotide sequence ID" value="XM_060596887.1"/>
</dbReference>
<keyword evidence="2" id="KW-0472">Membrane</keyword>
<evidence type="ECO:0000313" key="4">
    <source>
        <dbReference type="EMBL" id="BEI88570.1"/>
    </source>
</evidence>
<keyword evidence="3" id="KW-0732">Signal</keyword>
<protein>
    <submittedName>
        <fullName evidence="4">Uncharacterized protein</fullName>
    </submittedName>
</protein>
<dbReference type="KEGG" id="ccac:CcaHIS019_0112880"/>
<feature type="transmembrane region" description="Helical" evidence="2">
    <location>
        <begin position="288"/>
        <end position="309"/>
    </location>
</feature>
<dbReference type="Proteomes" id="UP001233271">
    <property type="component" value="Chromosome 1"/>
</dbReference>
<feature type="region of interest" description="Disordered" evidence="1">
    <location>
        <begin position="351"/>
        <end position="413"/>
    </location>
</feature>
<organism evidence="4 5">
    <name type="scientific">Cutaneotrichosporon cavernicola</name>
    <dbReference type="NCBI Taxonomy" id="279322"/>
    <lineage>
        <taxon>Eukaryota</taxon>
        <taxon>Fungi</taxon>
        <taxon>Dikarya</taxon>
        <taxon>Basidiomycota</taxon>
        <taxon>Agaricomycotina</taxon>
        <taxon>Tremellomycetes</taxon>
        <taxon>Trichosporonales</taxon>
        <taxon>Trichosporonaceae</taxon>
        <taxon>Cutaneotrichosporon</taxon>
    </lineage>
</organism>
<proteinExistence type="predicted"/>
<feature type="region of interest" description="Disordered" evidence="1">
    <location>
        <begin position="425"/>
        <end position="515"/>
    </location>
</feature>
<evidence type="ECO:0000256" key="2">
    <source>
        <dbReference type="SAM" id="Phobius"/>
    </source>
</evidence>
<accession>A0AA48I674</accession>
<dbReference type="AlphaFoldDB" id="A0AA48I674"/>
<feature type="region of interest" description="Disordered" evidence="1">
    <location>
        <begin position="566"/>
        <end position="597"/>
    </location>
</feature>
<feature type="signal peptide" evidence="3">
    <location>
        <begin position="1"/>
        <end position="20"/>
    </location>
</feature>
<dbReference type="GeneID" id="85492441"/>
<evidence type="ECO:0000256" key="1">
    <source>
        <dbReference type="SAM" id="MobiDB-lite"/>
    </source>
</evidence>
<keyword evidence="2" id="KW-1133">Transmembrane helix</keyword>
<evidence type="ECO:0000313" key="5">
    <source>
        <dbReference type="Proteomes" id="UP001233271"/>
    </source>
</evidence>